<protein>
    <recommendedName>
        <fullName evidence="4">TauD/TfdA-like domain-containing protein</fullName>
    </recommendedName>
</protein>
<dbReference type="EMBL" id="CP012159">
    <property type="protein sequence ID" value="AKT36742.1"/>
    <property type="molecule type" value="Genomic_DNA"/>
</dbReference>
<dbReference type="InterPro" id="IPR050411">
    <property type="entry name" value="AlphaKG_dependent_hydroxylases"/>
</dbReference>
<accession>A0A0K1E7T5</accession>
<dbReference type="PANTHER" id="PTHR10696">
    <property type="entry name" value="GAMMA-BUTYROBETAINE HYDROXYLASE-RELATED"/>
    <property type="match status" value="1"/>
</dbReference>
<evidence type="ECO:0000313" key="5">
    <source>
        <dbReference type="EMBL" id="AKT36742.1"/>
    </source>
</evidence>
<gene>
    <name evidence="5" type="ORF">CMC5_008630</name>
</gene>
<dbReference type="Gene3D" id="3.60.130.10">
    <property type="entry name" value="Clavaminate synthase-like"/>
    <property type="match status" value="1"/>
</dbReference>
<evidence type="ECO:0000259" key="4">
    <source>
        <dbReference type="Pfam" id="PF02668"/>
    </source>
</evidence>
<comment type="cofactor">
    <cofactor evidence="1">
        <name>Fe(2+)</name>
        <dbReference type="ChEBI" id="CHEBI:29033"/>
    </cofactor>
</comment>
<dbReference type="PANTHER" id="PTHR10696:SF56">
    <property type="entry name" value="TAUD_TFDA-LIKE DOMAIN-CONTAINING PROTEIN"/>
    <property type="match status" value="1"/>
</dbReference>
<name>A0A0K1E7T5_CHOCO</name>
<dbReference type="RefSeq" id="WP_050429208.1">
    <property type="nucleotide sequence ID" value="NZ_CP012159.1"/>
</dbReference>
<sequence>MPLDAPPLEGPYDVAPLDERGLPLVIAARAQRALPPLIEWIEARKEALRARLRAHGALLLRGFEVREPQDFERVARAIDPELSSEYMGTSPRKALTDYVFTASELPGFYPIPQHCEMTFTARPPRRLFFCCTIAPEAGGETPLCDFRKVLADLRPDVRERFEQRGVRIVRNYGAPIAEAEGESGVGLSARVQRFKRKLDPWQLKSWDEIFGTTDRAEVEAKCSVEGFRPTWLHGGGLRLTSEHDAARAHPETGERAWFNHVQVFHLSTAVSEYRRLFARQRAPWLLGMWQVSRVLSAAQRRLRRSDELTMHCTHRDGGEIAEADLEHVRDVIWSNLVVFPWRKGDVVAIDNAVVAHGRMPYRGPREVLVAWA</sequence>
<evidence type="ECO:0000256" key="2">
    <source>
        <dbReference type="ARBA" id="ARBA00023002"/>
    </source>
</evidence>
<proteinExistence type="predicted"/>
<keyword evidence="2" id="KW-0560">Oxidoreductase</keyword>
<dbReference type="OrthoDB" id="9769888at2"/>
<dbReference type="AlphaFoldDB" id="A0A0K1E7T5"/>
<evidence type="ECO:0000256" key="3">
    <source>
        <dbReference type="ARBA" id="ARBA00023194"/>
    </source>
</evidence>
<keyword evidence="3" id="KW-0045">Antibiotic biosynthesis</keyword>
<dbReference type="Pfam" id="PF02668">
    <property type="entry name" value="TauD"/>
    <property type="match status" value="1"/>
</dbReference>
<feature type="domain" description="TauD/TfdA-like" evidence="4">
    <location>
        <begin position="26"/>
        <end position="371"/>
    </location>
</feature>
<evidence type="ECO:0000313" key="6">
    <source>
        <dbReference type="Proteomes" id="UP000067626"/>
    </source>
</evidence>
<dbReference type="GO" id="GO:0016706">
    <property type="term" value="F:2-oxoglutarate-dependent dioxygenase activity"/>
    <property type="evidence" value="ECO:0007669"/>
    <property type="project" value="UniProtKB-ARBA"/>
</dbReference>
<organism evidence="5 6">
    <name type="scientific">Chondromyces crocatus</name>
    <dbReference type="NCBI Taxonomy" id="52"/>
    <lineage>
        <taxon>Bacteria</taxon>
        <taxon>Pseudomonadati</taxon>
        <taxon>Myxococcota</taxon>
        <taxon>Polyangia</taxon>
        <taxon>Polyangiales</taxon>
        <taxon>Polyangiaceae</taxon>
        <taxon>Chondromyces</taxon>
    </lineage>
</organism>
<dbReference type="STRING" id="52.CMC5_008630"/>
<dbReference type="SUPFAM" id="SSF51197">
    <property type="entry name" value="Clavaminate synthase-like"/>
    <property type="match status" value="1"/>
</dbReference>
<evidence type="ECO:0000256" key="1">
    <source>
        <dbReference type="ARBA" id="ARBA00001954"/>
    </source>
</evidence>
<dbReference type="InterPro" id="IPR042098">
    <property type="entry name" value="TauD-like_sf"/>
</dbReference>
<dbReference type="InterPro" id="IPR003819">
    <property type="entry name" value="TauD/TfdA-like"/>
</dbReference>
<dbReference type="GO" id="GO:0017000">
    <property type="term" value="P:antibiotic biosynthetic process"/>
    <property type="evidence" value="ECO:0007669"/>
    <property type="project" value="UniProtKB-KW"/>
</dbReference>
<dbReference type="Proteomes" id="UP000067626">
    <property type="component" value="Chromosome"/>
</dbReference>
<keyword evidence="6" id="KW-1185">Reference proteome</keyword>
<reference evidence="5 6" key="1">
    <citation type="submission" date="2015-07" db="EMBL/GenBank/DDBJ databases">
        <title>Genome analysis of myxobacterium Chondromyces crocatus Cm c5 reveals a high potential for natural compound synthesis and the genetic basis for the loss of fruiting body formation.</title>
        <authorList>
            <person name="Zaburannyi N."/>
            <person name="Bunk B."/>
            <person name="Maier J."/>
            <person name="Overmann J."/>
            <person name="Mueller R."/>
        </authorList>
    </citation>
    <scope>NUCLEOTIDE SEQUENCE [LARGE SCALE GENOMIC DNA]</scope>
    <source>
        <strain evidence="5 6">Cm c5</strain>
    </source>
</reference>
<dbReference type="KEGG" id="ccro:CMC5_008630"/>